<dbReference type="OrthoDB" id="7819947at2"/>
<dbReference type="AlphaFoldDB" id="A0A0M7BEE6"/>
<keyword evidence="1" id="KW-1133">Transmembrane helix</keyword>
<accession>A0A0M7BEE6</accession>
<keyword evidence="1" id="KW-0472">Membrane</keyword>
<evidence type="ECO:0000256" key="1">
    <source>
        <dbReference type="SAM" id="Phobius"/>
    </source>
</evidence>
<dbReference type="STRING" id="313367.JSE7799_03833"/>
<proteinExistence type="predicted"/>
<keyword evidence="3" id="KW-1185">Reference proteome</keyword>
<keyword evidence="1" id="KW-0812">Transmembrane</keyword>
<name>A0A0M7BEE6_9RHOB</name>
<dbReference type="Pfam" id="PF20044">
    <property type="entry name" value="DUF6446"/>
    <property type="match status" value="1"/>
</dbReference>
<sequence>MTKGRNRGGRIAVILILVTAILMGGGLWYAQTRGYYAPVDGPVTLTLAAPDGSLTTLPAREVEAIASSSSPLGFRACFRHELDVAALGTEIPVETRLDAAPTIAPGWFGCFDADRIGELLASGEARALTAYPNAGYGVDRIVALTADGRGWAWHQLNDCGARAYDGTPVGDTCPDRDTYEPLIEGQI</sequence>
<protein>
    <recommendedName>
        <fullName evidence="4">Histidine kinase</fullName>
    </recommendedName>
</protein>
<dbReference type="InterPro" id="IPR045616">
    <property type="entry name" value="DUF6446"/>
</dbReference>
<evidence type="ECO:0000313" key="3">
    <source>
        <dbReference type="Proteomes" id="UP000049455"/>
    </source>
</evidence>
<evidence type="ECO:0000313" key="2">
    <source>
        <dbReference type="EMBL" id="CUH41090.1"/>
    </source>
</evidence>
<dbReference type="RefSeq" id="WP_055665046.1">
    <property type="nucleotide sequence ID" value="NZ_CYPR01000253.1"/>
</dbReference>
<dbReference type="Proteomes" id="UP000049455">
    <property type="component" value="Unassembled WGS sequence"/>
</dbReference>
<organism evidence="2 3">
    <name type="scientific">Jannaschia seosinensis</name>
    <dbReference type="NCBI Taxonomy" id="313367"/>
    <lineage>
        <taxon>Bacteria</taxon>
        <taxon>Pseudomonadati</taxon>
        <taxon>Pseudomonadota</taxon>
        <taxon>Alphaproteobacteria</taxon>
        <taxon>Rhodobacterales</taxon>
        <taxon>Roseobacteraceae</taxon>
        <taxon>Jannaschia</taxon>
    </lineage>
</organism>
<reference evidence="2 3" key="1">
    <citation type="submission" date="2015-09" db="EMBL/GenBank/DDBJ databases">
        <authorList>
            <person name="Jackson K.R."/>
            <person name="Lunt B.L."/>
            <person name="Fisher J.N.B."/>
            <person name="Gardner A.V."/>
            <person name="Bailey M.E."/>
            <person name="Deus L.M."/>
            <person name="Earl A.S."/>
            <person name="Gibby P.D."/>
            <person name="Hartmann K.A."/>
            <person name="Liu J.E."/>
            <person name="Manci A.M."/>
            <person name="Nielsen D.A."/>
            <person name="Solomon M.B."/>
            <person name="Breakwell D.P."/>
            <person name="Burnett S.H."/>
            <person name="Grose J.H."/>
        </authorList>
    </citation>
    <scope>NUCLEOTIDE SEQUENCE [LARGE SCALE GENOMIC DNA]</scope>
    <source>
        <strain evidence="2 3">CECT 7799</strain>
    </source>
</reference>
<feature type="transmembrane region" description="Helical" evidence="1">
    <location>
        <begin position="12"/>
        <end position="30"/>
    </location>
</feature>
<dbReference type="EMBL" id="CYPR01000253">
    <property type="protein sequence ID" value="CUH41090.1"/>
    <property type="molecule type" value="Genomic_DNA"/>
</dbReference>
<evidence type="ECO:0008006" key="4">
    <source>
        <dbReference type="Google" id="ProtNLM"/>
    </source>
</evidence>
<gene>
    <name evidence="2" type="ORF">JSE7799_03833</name>
</gene>